<accession>A0A8S9GAH2</accession>
<dbReference type="EMBL" id="QGKW02002005">
    <property type="protein sequence ID" value="KAF2542631.1"/>
    <property type="molecule type" value="Genomic_DNA"/>
</dbReference>
<comment type="caution">
    <text evidence="2">The sequence shown here is derived from an EMBL/GenBank/DDBJ whole genome shotgun (WGS) entry which is preliminary data.</text>
</comment>
<feature type="compositionally biased region" description="Pro residues" evidence="1">
    <location>
        <begin position="146"/>
        <end position="160"/>
    </location>
</feature>
<dbReference type="Proteomes" id="UP000712281">
    <property type="component" value="Unassembled WGS sequence"/>
</dbReference>
<feature type="compositionally biased region" description="Basic and acidic residues" evidence="1">
    <location>
        <begin position="173"/>
        <end position="185"/>
    </location>
</feature>
<name>A0A8S9GAH2_BRACR</name>
<evidence type="ECO:0000256" key="1">
    <source>
        <dbReference type="SAM" id="MobiDB-lite"/>
    </source>
</evidence>
<organism evidence="2 3">
    <name type="scientific">Brassica cretica</name>
    <name type="common">Mustard</name>
    <dbReference type="NCBI Taxonomy" id="69181"/>
    <lineage>
        <taxon>Eukaryota</taxon>
        <taxon>Viridiplantae</taxon>
        <taxon>Streptophyta</taxon>
        <taxon>Embryophyta</taxon>
        <taxon>Tracheophyta</taxon>
        <taxon>Spermatophyta</taxon>
        <taxon>Magnoliopsida</taxon>
        <taxon>eudicotyledons</taxon>
        <taxon>Gunneridae</taxon>
        <taxon>Pentapetalae</taxon>
        <taxon>rosids</taxon>
        <taxon>malvids</taxon>
        <taxon>Brassicales</taxon>
        <taxon>Brassicaceae</taxon>
        <taxon>Brassiceae</taxon>
        <taxon>Brassica</taxon>
    </lineage>
</organism>
<sequence>MSLNASISSSTTWFPHSLPQRLRLILSLPRRLCVCGLDRRRSESFSIKVDEAASLFLFLDDSAFLDSLCRRLRLVLVKPRPIGFSLSLPRRLRLPRLCPLTTPPRCGETSTTPLLSFSPSMTPRYSCDLPPMMKSPPLSRDLPPTMKTPPLSPHLPPTMKTPPRSSPSVDLIDDGRINRHEDDVRTVVSNE</sequence>
<evidence type="ECO:0000313" key="2">
    <source>
        <dbReference type="EMBL" id="KAF2542631.1"/>
    </source>
</evidence>
<feature type="region of interest" description="Disordered" evidence="1">
    <location>
        <begin position="129"/>
        <end position="191"/>
    </location>
</feature>
<protein>
    <submittedName>
        <fullName evidence="2">Uncharacterized protein</fullName>
    </submittedName>
</protein>
<evidence type="ECO:0000313" key="3">
    <source>
        <dbReference type="Proteomes" id="UP000712281"/>
    </source>
</evidence>
<dbReference type="AlphaFoldDB" id="A0A8S9GAH2"/>
<reference evidence="2" key="1">
    <citation type="submission" date="2019-12" db="EMBL/GenBank/DDBJ databases">
        <title>Genome sequencing and annotation of Brassica cretica.</title>
        <authorList>
            <person name="Studholme D.J."/>
            <person name="Sarris P.F."/>
        </authorList>
    </citation>
    <scope>NUCLEOTIDE SEQUENCE</scope>
    <source>
        <strain evidence="2">PFS-001/15</strain>
        <tissue evidence="2">Leaf</tissue>
    </source>
</reference>
<gene>
    <name evidence="2" type="ORF">F2Q68_00029897</name>
</gene>
<proteinExistence type="predicted"/>